<feature type="non-terminal residue" evidence="2">
    <location>
        <position position="1"/>
    </location>
</feature>
<evidence type="ECO:0000256" key="1">
    <source>
        <dbReference type="SAM" id="SignalP"/>
    </source>
</evidence>
<dbReference type="Proteomes" id="UP000054324">
    <property type="component" value="Unassembled WGS sequence"/>
</dbReference>
<reference evidence="2 3" key="1">
    <citation type="submission" date="2013-11" db="EMBL/GenBank/DDBJ databases">
        <title>Opisthorchis viverrini - life in the bile duct.</title>
        <authorList>
            <person name="Young N.D."/>
            <person name="Nagarajan N."/>
            <person name="Lin S.J."/>
            <person name="Korhonen P.K."/>
            <person name="Jex A.R."/>
            <person name="Hall R.S."/>
            <person name="Safavi-Hemami H."/>
            <person name="Kaewkong W."/>
            <person name="Bertrand D."/>
            <person name="Gao S."/>
            <person name="Seet Q."/>
            <person name="Wongkham S."/>
            <person name="Teh B.T."/>
            <person name="Wongkham C."/>
            <person name="Intapan P.M."/>
            <person name="Maleewong W."/>
            <person name="Yang X."/>
            <person name="Hu M."/>
            <person name="Wang Z."/>
            <person name="Hofmann A."/>
            <person name="Sternberg P.W."/>
            <person name="Tan P."/>
            <person name="Wang J."/>
            <person name="Gasser R.B."/>
        </authorList>
    </citation>
    <scope>NUCLEOTIDE SEQUENCE [LARGE SCALE GENOMIC DNA]</scope>
</reference>
<feature type="signal peptide" evidence="1">
    <location>
        <begin position="1"/>
        <end position="19"/>
    </location>
</feature>
<dbReference type="AlphaFoldDB" id="A0A075A6L8"/>
<organism evidence="2 3">
    <name type="scientific">Opisthorchis viverrini</name>
    <name type="common">Southeast Asian liver fluke</name>
    <dbReference type="NCBI Taxonomy" id="6198"/>
    <lineage>
        <taxon>Eukaryota</taxon>
        <taxon>Metazoa</taxon>
        <taxon>Spiralia</taxon>
        <taxon>Lophotrochozoa</taxon>
        <taxon>Platyhelminthes</taxon>
        <taxon>Trematoda</taxon>
        <taxon>Digenea</taxon>
        <taxon>Opisthorchiida</taxon>
        <taxon>Opisthorchiata</taxon>
        <taxon>Opisthorchiidae</taxon>
        <taxon>Opisthorchis</taxon>
    </lineage>
</organism>
<feature type="chain" id="PRO_5001704522" evidence="1">
    <location>
        <begin position="20"/>
        <end position="86"/>
    </location>
</feature>
<gene>
    <name evidence="2" type="ORF">T265_00207</name>
</gene>
<dbReference type="CTD" id="20314395"/>
<accession>A0A075A6L8</accession>
<evidence type="ECO:0000313" key="2">
    <source>
        <dbReference type="EMBL" id="KER34017.1"/>
    </source>
</evidence>
<feature type="non-terminal residue" evidence="2">
    <location>
        <position position="86"/>
    </location>
</feature>
<keyword evidence="3" id="KW-1185">Reference proteome</keyword>
<protein>
    <submittedName>
        <fullName evidence="2">Uncharacterized protein</fullName>
    </submittedName>
</protein>
<evidence type="ECO:0000313" key="3">
    <source>
        <dbReference type="Proteomes" id="UP000054324"/>
    </source>
</evidence>
<dbReference type="RefSeq" id="XP_009162179.1">
    <property type="nucleotide sequence ID" value="XM_009163915.1"/>
</dbReference>
<name>A0A075A6L8_OPIVI</name>
<dbReference type="KEGG" id="ovi:T265_00207"/>
<proteinExistence type="predicted"/>
<sequence>CSMIAINICWGCRTNCVVTTLLMEVMTIQRLSEMGCQRQQKSGVVFGATGRCWMNPSQTVRRSMAKTKHFQLRVRKFAKKLPILRV</sequence>
<dbReference type="EMBL" id="KL596620">
    <property type="protein sequence ID" value="KER34017.1"/>
    <property type="molecule type" value="Genomic_DNA"/>
</dbReference>
<keyword evidence="1" id="KW-0732">Signal</keyword>
<dbReference type="GeneID" id="20314395"/>